<dbReference type="PaxDb" id="3635-A0A1U8HV00"/>
<accession>A0A1U8HV00</accession>
<reference evidence="1" key="1">
    <citation type="journal article" date="2020" name="Nat. Genet.">
        <title>Genomic diversifications of five Gossypium allopolyploid species and their impact on cotton improvement.</title>
        <authorList>
            <person name="Chen Z.J."/>
            <person name="Sreedasyam A."/>
            <person name="Ando A."/>
            <person name="Song Q."/>
            <person name="De Santiago L.M."/>
            <person name="Hulse-Kemp A.M."/>
            <person name="Ding M."/>
            <person name="Ye W."/>
            <person name="Kirkbride R.C."/>
            <person name="Jenkins J."/>
            <person name="Plott C."/>
            <person name="Lovell J."/>
            <person name="Lin Y.M."/>
            <person name="Vaughn R."/>
            <person name="Liu B."/>
            <person name="Simpson S."/>
            <person name="Scheffler B.E."/>
            <person name="Wen L."/>
            <person name="Saski C.A."/>
            <person name="Grover C.E."/>
            <person name="Hu G."/>
            <person name="Conover J.L."/>
            <person name="Carlson J.W."/>
            <person name="Shu S."/>
            <person name="Boston L.B."/>
            <person name="Williams M."/>
            <person name="Peterson D.G."/>
            <person name="McGee K."/>
            <person name="Jones D.C."/>
            <person name="Wendel J.F."/>
            <person name="Stelly D.M."/>
            <person name="Grimwood J."/>
            <person name="Schmutz J."/>
        </authorList>
    </citation>
    <scope>NUCLEOTIDE SEQUENCE [LARGE SCALE GENOMIC DNA]</scope>
    <source>
        <strain evidence="1">cv. TM-1</strain>
    </source>
</reference>
<dbReference type="KEGG" id="ghi:107888158"/>
<reference evidence="2" key="2">
    <citation type="submission" date="2025-08" db="UniProtKB">
        <authorList>
            <consortium name="RefSeq"/>
        </authorList>
    </citation>
    <scope>IDENTIFICATION</scope>
</reference>
<dbReference type="GeneID" id="107888158"/>
<gene>
    <name evidence="2" type="primary">LOC107888158</name>
</gene>
<organism evidence="1 2">
    <name type="scientific">Gossypium hirsutum</name>
    <name type="common">Upland cotton</name>
    <name type="synonym">Gossypium mexicanum</name>
    <dbReference type="NCBI Taxonomy" id="3635"/>
    <lineage>
        <taxon>Eukaryota</taxon>
        <taxon>Viridiplantae</taxon>
        <taxon>Streptophyta</taxon>
        <taxon>Embryophyta</taxon>
        <taxon>Tracheophyta</taxon>
        <taxon>Spermatophyta</taxon>
        <taxon>Magnoliopsida</taxon>
        <taxon>eudicotyledons</taxon>
        <taxon>Gunneridae</taxon>
        <taxon>Pentapetalae</taxon>
        <taxon>rosids</taxon>
        <taxon>malvids</taxon>
        <taxon>Malvales</taxon>
        <taxon>Malvaceae</taxon>
        <taxon>Malvoideae</taxon>
        <taxon>Gossypium</taxon>
    </lineage>
</organism>
<dbReference type="AlphaFoldDB" id="A0A1U8HV00"/>
<name>A0A1U8HV00_GOSHI</name>
<dbReference type="Proteomes" id="UP000818029">
    <property type="component" value="Chromosome A03"/>
</dbReference>
<evidence type="ECO:0000313" key="1">
    <source>
        <dbReference type="Proteomes" id="UP000818029"/>
    </source>
</evidence>
<proteinExistence type="predicted"/>
<dbReference type="RefSeq" id="XP_016667778.1">
    <property type="nucleotide sequence ID" value="XM_016812289.2"/>
</dbReference>
<keyword evidence="1" id="KW-1185">Reference proteome</keyword>
<evidence type="ECO:0000313" key="2">
    <source>
        <dbReference type="RefSeq" id="XP_016667778.1"/>
    </source>
</evidence>
<sequence>MRFLATRPPFVRPPTTSLYGGQIKKRGLKAVLSSLGSIQGQKPRYSNRKPRTYEGPFGLRPPFIGGGYLTSSLLFDCVNIRRRGGVRSVRRPYVAVVVHGGNGGTVET</sequence>
<protein>
    <submittedName>
        <fullName evidence="2">Uncharacterized protein</fullName>
    </submittedName>
</protein>